<evidence type="ECO:0008006" key="3">
    <source>
        <dbReference type="Google" id="ProtNLM"/>
    </source>
</evidence>
<name>A0A547Q8G7_9RHOB</name>
<evidence type="ECO:0000313" key="1">
    <source>
        <dbReference type="EMBL" id="TRD22678.1"/>
    </source>
</evidence>
<reference evidence="1 2" key="1">
    <citation type="submission" date="2019-06" db="EMBL/GenBank/DDBJ databases">
        <title>Paenimaribius caenipelagi gen. nov., sp. nov., isolated from a tidal flat.</title>
        <authorList>
            <person name="Yoon J.-H."/>
        </authorList>
    </citation>
    <scope>NUCLEOTIDE SEQUENCE [LARGE SCALE GENOMIC DNA]</scope>
    <source>
        <strain evidence="1 2">JBTF-M29</strain>
    </source>
</reference>
<proteinExistence type="predicted"/>
<dbReference type="AlphaFoldDB" id="A0A547Q8G7"/>
<dbReference type="RefSeq" id="WP_142833622.1">
    <property type="nucleotide sequence ID" value="NZ_VFSV01000005.1"/>
</dbReference>
<keyword evidence="2" id="KW-1185">Reference proteome</keyword>
<gene>
    <name evidence="1" type="ORF">FEV53_04495</name>
</gene>
<dbReference type="Proteomes" id="UP000318590">
    <property type="component" value="Unassembled WGS sequence"/>
</dbReference>
<dbReference type="EMBL" id="VFSV01000005">
    <property type="protein sequence ID" value="TRD22678.1"/>
    <property type="molecule type" value="Genomic_DNA"/>
</dbReference>
<sequence length="178" mass="20561">MVENHELAKRIYDSALCYISGGQLLDSRVGDYGKASVMLSIFGFELLLKCVYVLEYNDLSKDGHNYWKIWNSLPESARKTLKSNAKSRFGSYADYSDMAKVLNDLEDAFTRSRYSYELDKTKTNVEINERARAWIERGAPADDAKFRFRPNERMGLVYALARYIQERLGLEEIDVLTL</sequence>
<comment type="caution">
    <text evidence="1">The sequence shown here is derived from an EMBL/GenBank/DDBJ whole genome shotgun (WGS) entry which is preliminary data.</text>
</comment>
<dbReference type="OrthoDB" id="9180722at2"/>
<accession>A0A547Q8G7</accession>
<protein>
    <recommendedName>
        <fullName evidence="3">HEPN domain-containing protein</fullName>
    </recommendedName>
</protein>
<organism evidence="1 2">
    <name type="scientific">Palleronia caenipelagi</name>
    <dbReference type="NCBI Taxonomy" id="2489174"/>
    <lineage>
        <taxon>Bacteria</taxon>
        <taxon>Pseudomonadati</taxon>
        <taxon>Pseudomonadota</taxon>
        <taxon>Alphaproteobacteria</taxon>
        <taxon>Rhodobacterales</taxon>
        <taxon>Roseobacteraceae</taxon>
        <taxon>Palleronia</taxon>
    </lineage>
</organism>
<evidence type="ECO:0000313" key="2">
    <source>
        <dbReference type="Proteomes" id="UP000318590"/>
    </source>
</evidence>